<evidence type="ECO:0000313" key="4">
    <source>
        <dbReference type="Proteomes" id="UP001652623"/>
    </source>
</evidence>
<keyword evidence="4" id="KW-1185">Reference proteome</keyword>
<name>A0ABM4A3N0_ZIZJJ</name>
<proteinExistence type="inferred from homology"/>
<evidence type="ECO:0000256" key="3">
    <source>
        <dbReference type="ARBA" id="ARBA00023315"/>
    </source>
</evidence>
<dbReference type="GO" id="GO:0016746">
    <property type="term" value="F:acyltransferase activity"/>
    <property type="evidence" value="ECO:0007669"/>
    <property type="project" value="UniProtKB-KW"/>
</dbReference>
<dbReference type="PANTHER" id="PTHR31623:SF122">
    <property type="entry name" value="HXXXD-TYPE ACYL-TRANSFERASE FAMILY PROTEIN"/>
    <property type="match status" value="1"/>
</dbReference>
<dbReference type="InterPro" id="IPR023213">
    <property type="entry name" value="CAT-like_dom_sf"/>
</dbReference>
<reference evidence="5" key="1">
    <citation type="submission" date="2025-08" db="UniProtKB">
        <authorList>
            <consortium name="RefSeq"/>
        </authorList>
    </citation>
    <scope>IDENTIFICATION</scope>
    <source>
        <tissue evidence="5">Seedling</tissue>
    </source>
</reference>
<accession>A0ABM4A3N0</accession>
<evidence type="ECO:0000256" key="1">
    <source>
        <dbReference type="ARBA" id="ARBA00009861"/>
    </source>
</evidence>
<protein>
    <submittedName>
        <fullName evidence="5">BAHD acyltransferase BIA1</fullName>
    </submittedName>
</protein>
<comment type="similarity">
    <text evidence="1">Belongs to the plant acyltransferase family.</text>
</comment>
<dbReference type="Gene3D" id="3.30.559.10">
    <property type="entry name" value="Chloramphenicol acetyltransferase-like domain"/>
    <property type="match status" value="2"/>
</dbReference>
<keyword evidence="2" id="KW-0808">Transferase</keyword>
<dbReference type="RefSeq" id="XP_060671347.1">
    <property type="nucleotide sequence ID" value="XM_060815364.1"/>
</dbReference>
<dbReference type="Proteomes" id="UP001652623">
    <property type="component" value="Chromosome 3"/>
</dbReference>
<evidence type="ECO:0000256" key="2">
    <source>
        <dbReference type="ARBA" id="ARBA00022679"/>
    </source>
</evidence>
<organism evidence="4 5">
    <name type="scientific">Ziziphus jujuba</name>
    <name type="common">Chinese jujube</name>
    <name type="synonym">Ziziphus sativa</name>
    <dbReference type="NCBI Taxonomy" id="326968"/>
    <lineage>
        <taxon>Eukaryota</taxon>
        <taxon>Viridiplantae</taxon>
        <taxon>Streptophyta</taxon>
        <taxon>Embryophyta</taxon>
        <taxon>Tracheophyta</taxon>
        <taxon>Spermatophyta</taxon>
        <taxon>Magnoliopsida</taxon>
        <taxon>eudicotyledons</taxon>
        <taxon>Gunneridae</taxon>
        <taxon>Pentapetalae</taxon>
        <taxon>rosids</taxon>
        <taxon>fabids</taxon>
        <taxon>Rosales</taxon>
        <taxon>Rhamnaceae</taxon>
        <taxon>Paliureae</taxon>
        <taxon>Ziziphus</taxon>
    </lineage>
</organism>
<keyword evidence="3 5" id="KW-0012">Acyltransferase</keyword>
<sequence>MYVPLILFYPHVNNGVEEVEKKTQLLKKTLSETLTLFYPLAGRIKTHDCIFCNDEGVKFFKAQANFSLSKILEKPNTYFLRKFLAAEPESIQARTGALLLVKVTFFQCGGMAIGISSSHKIVDASTLSAFLKSWTSMAVFGSEHALVPEFNAAELLPPSDDFQPLEKIPGKCRTSRFVFYPKKLASLKYNSSSEAVKNPSKIEAVSLIIWKSVARASRSNKGFMKTSVFGQIFNIRARTSPPLSDNVAGNFIGIIPEKLDENENGDDLKVLVAKLRKGIEEVKEFYGKRGLDVEGVQAMLKCGEMIRNEEMQDNYYCSSWFGFPFYEVDFGWGKPIWVSMCGMTFKNVIFLLPTRDGNGIEAWLSLTDEDMDLVETDQELLDFACLEPSVA</sequence>
<dbReference type="Pfam" id="PF02458">
    <property type="entry name" value="Transferase"/>
    <property type="match status" value="1"/>
</dbReference>
<dbReference type="GeneID" id="107422484"/>
<dbReference type="PANTHER" id="PTHR31623">
    <property type="entry name" value="F21J9.9"/>
    <property type="match status" value="1"/>
</dbReference>
<evidence type="ECO:0000313" key="5">
    <source>
        <dbReference type="RefSeq" id="XP_060671347.1"/>
    </source>
</evidence>
<gene>
    <name evidence="5" type="primary">LOC107422484</name>
</gene>